<comment type="similarity">
    <text evidence="1 5">Belongs to the MreC family.</text>
</comment>
<evidence type="ECO:0000256" key="6">
    <source>
        <dbReference type="SAM" id="Coils"/>
    </source>
</evidence>
<dbReference type="Gene3D" id="2.40.10.350">
    <property type="entry name" value="Rod shape-determining protein MreC, domain 2"/>
    <property type="match status" value="1"/>
</dbReference>
<dbReference type="GO" id="GO:0008360">
    <property type="term" value="P:regulation of cell shape"/>
    <property type="evidence" value="ECO:0007669"/>
    <property type="project" value="UniProtKB-KW"/>
</dbReference>
<feature type="compositionally biased region" description="Polar residues" evidence="7">
    <location>
        <begin position="238"/>
        <end position="251"/>
    </location>
</feature>
<organism evidence="9 10">
    <name type="scientific">Candidatus Scatomorpha intestinavium</name>
    <dbReference type="NCBI Taxonomy" id="2840922"/>
    <lineage>
        <taxon>Bacteria</taxon>
        <taxon>Bacillati</taxon>
        <taxon>Bacillota</taxon>
        <taxon>Clostridia</taxon>
        <taxon>Eubacteriales</taxon>
        <taxon>Candidatus Scatomorpha</taxon>
    </lineage>
</organism>
<comment type="function">
    <text evidence="5">Involved in formation and maintenance of cell shape.</text>
</comment>
<dbReference type="PIRSF" id="PIRSF038471">
    <property type="entry name" value="MreC"/>
    <property type="match status" value="1"/>
</dbReference>
<dbReference type="PANTHER" id="PTHR34138">
    <property type="entry name" value="CELL SHAPE-DETERMINING PROTEIN MREC"/>
    <property type="match status" value="1"/>
</dbReference>
<keyword evidence="6" id="KW-0175">Coiled coil</keyword>
<evidence type="ECO:0000256" key="3">
    <source>
        <dbReference type="ARBA" id="ARBA00022960"/>
    </source>
</evidence>
<accession>A0A9D0ZCA5</accession>
<dbReference type="PANTHER" id="PTHR34138:SF1">
    <property type="entry name" value="CELL SHAPE-DETERMINING PROTEIN MREC"/>
    <property type="match status" value="1"/>
</dbReference>
<evidence type="ECO:0000313" key="9">
    <source>
        <dbReference type="EMBL" id="HIQ77958.1"/>
    </source>
</evidence>
<evidence type="ECO:0000259" key="8">
    <source>
        <dbReference type="Pfam" id="PF04085"/>
    </source>
</evidence>
<feature type="region of interest" description="Disordered" evidence="7">
    <location>
        <begin position="225"/>
        <end position="251"/>
    </location>
</feature>
<dbReference type="InterPro" id="IPR042177">
    <property type="entry name" value="Cell/Rod_1"/>
</dbReference>
<reference evidence="9" key="2">
    <citation type="journal article" date="2021" name="PeerJ">
        <title>Extensive microbial diversity within the chicken gut microbiome revealed by metagenomics and culture.</title>
        <authorList>
            <person name="Gilroy R."/>
            <person name="Ravi A."/>
            <person name="Getino M."/>
            <person name="Pursley I."/>
            <person name="Horton D.L."/>
            <person name="Alikhan N.F."/>
            <person name="Baker D."/>
            <person name="Gharbi K."/>
            <person name="Hall N."/>
            <person name="Watson M."/>
            <person name="Adriaenssens E.M."/>
            <person name="Foster-Nyarko E."/>
            <person name="Jarju S."/>
            <person name="Secka A."/>
            <person name="Antonio M."/>
            <person name="Oren A."/>
            <person name="Chaudhuri R.R."/>
            <person name="La Ragione R."/>
            <person name="Hildebrand F."/>
            <person name="Pallen M.J."/>
        </authorList>
    </citation>
    <scope>NUCLEOTIDE SEQUENCE</scope>
    <source>
        <strain evidence="9">ChiBcolR7-354</strain>
    </source>
</reference>
<feature type="domain" description="Rod shape-determining protein MreC beta-barrel core" evidence="8">
    <location>
        <begin position="124"/>
        <end position="273"/>
    </location>
</feature>
<dbReference type="Pfam" id="PF04085">
    <property type="entry name" value="MreC"/>
    <property type="match status" value="1"/>
</dbReference>
<keyword evidence="3 5" id="KW-0133">Cell shape</keyword>
<dbReference type="EMBL" id="DVGA01000022">
    <property type="protein sequence ID" value="HIQ77958.1"/>
    <property type="molecule type" value="Genomic_DNA"/>
</dbReference>
<reference evidence="9" key="1">
    <citation type="submission" date="2020-10" db="EMBL/GenBank/DDBJ databases">
        <authorList>
            <person name="Gilroy R."/>
        </authorList>
    </citation>
    <scope>NUCLEOTIDE SEQUENCE</scope>
    <source>
        <strain evidence="9">ChiBcolR7-354</strain>
    </source>
</reference>
<dbReference type="GO" id="GO:0005886">
    <property type="term" value="C:plasma membrane"/>
    <property type="evidence" value="ECO:0007669"/>
    <property type="project" value="TreeGrafter"/>
</dbReference>
<proteinExistence type="inferred from homology"/>
<dbReference type="InterPro" id="IPR007221">
    <property type="entry name" value="MreC"/>
</dbReference>
<evidence type="ECO:0000256" key="7">
    <source>
        <dbReference type="SAM" id="MobiDB-lite"/>
    </source>
</evidence>
<evidence type="ECO:0000256" key="5">
    <source>
        <dbReference type="PIRNR" id="PIRNR038471"/>
    </source>
</evidence>
<evidence type="ECO:0000256" key="2">
    <source>
        <dbReference type="ARBA" id="ARBA00013855"/>
    </source>
</evidence>
<evidence type="ECO:0000313" key="10">
    <source>
        <dbReference type="Proteomes" id="UP000824262"/>
    </source>
</evidence>
<evidence type="ECO:0000256" key="1">
    <source>
        <dbReference type="ARBA" id="ARBA00009369"/>
    </source>
</evidence>
<comment type="caution">
    <text evidence="9">The sequence shown here is derived from an EMBL/GenBank/DDBJ whole genome shotgun (WGS) entry which is preliminary data.</text>
</comment>
<feature type="coiled-coil region" evidence="6">
    <location>
        <begin position="69"/>
        <end position="103"/>
    </location>
</feature>
<dbReference type="AlphaFoldDB" id="A0A9D0ZCA5"/>
<dbReference type="InterPro" id="IPR042175">
    <property type="entry name" value="Cell/Rod_MreC_2"/>
</dbReference>
<dbReference type="Gene3D" id="2.40.10.340">
    <property type="entry name" value="Rod shape-determining protein MreC, domain 1"/>
    <property type="match status" value="1"/>
</dbReference>
<name>A0A9D0ZCA5_9FIRM</name>
<gene>
    <name evidence="9" type="primary">mreC</name>
    <name evidence="9" type="ORF">IAB77_01710</name>
</gene>
<evidence type="ECO:0000256" key="4">
    <source>
        <dbReference type="ARBA" id="ARBA00032089"/>
    </source>
</evidence>
<sequence>MKEYLKKNGIRLAVVLALLVIAISVAAGTSSGRAGFLTNAVGAVREPVRKAAASLSDWLTGFAGYFGEYDALLEENSALRAELAQVQEEAQAYSDQVSENERLRQALGLPQRGSDYTLESAKIVTWNASNWESSFTISKGSSSGIEYGDCVITEYGSVVGTVTELGSSWATVTTVIDAHSGLGALVGVNRYAAALEGDFVLMRRGEVYLSGFASGAAIEPGDEVLTSGSGGNVPQGANIGTVSSVSENGDGSRSVVVTPATDFDSLVQVFIIKEFSVAE</sequence>
<dbReference type="InterPro" id="IPR055342">
    <property type="entry name" value="MreC_beta-barrel_core"/>
</dbReference>
<dbReference type="NCBIfam" id="TIGR00219">
    <property type="entry name" value="mreC"/>
    <property type="match status" value="1"/>
</dbReference>
<dbReference type="Proteomes" id="UP000824262">
    <property type="component" value="Unassembled WGS sequence"/>
</dbReference>
<protein>
    <recommendedName>
        <fullName evidence="2 5">Cell shape-determining protein MreC</fullName>
    </recommendedName>
    <alternativeName>
        <fullName evidence="4 5">Cell shape protein MreC</fullName>
    </alternativeName>
</protein>